<dbReference type="RefSeq" id="WP_157744586.1">
    <property type="nucleotide sequence ID" value="NZ_LT607411.1"/>
</dbReference>
<accession>A0A1C4YI10</accession>
<evidence type="ECO:0000313" key="1">
    <source>
        <dbReference type="EMBL" id="SCF20310.1"/>
    </source>
</evidence>
<gene>
    <name evidence="1" type="ORF">GA0074695_4304</name>
</gene>
<reference evidence="2" key="1">
    <citation type="submission" date="2016-06" db="EMBL/GenBank/DDBJ databases">
        <authorList>
            <person name="Varghese N."/>
            <person name="Submissions Spin"/>
        </authorList>
    </citation>
    <scope>NUCLEOTIDE SEQUENCE [LARGE SCALE GENOMIC DNA]</scope>
    <source>
        <strain evidence="2">DSM 43909</strain>
    </source>
</reference>
<name>A0A1C4YI10_MICVI</name>
<proteinExistence type="predicted"/>
<sequence length="49" mass="5243">MVERAGATQLLILLTLLAVEAVAIAVALELLVRDRARTMSWAARGVPGR</sequence>
<organism evidence="1 2">
    <name type="scientific">Micromonospora viridifaciens</name>
    <dbReference type="NCBI Taxonomy" id="1881"/>
    <lineage>
        <taxon>Bacteria</taxon>
        <taxon>Bacillati</taxon>
        <taxon>Actinomycetota</taxon>
        <taxon>Actinomycetes</taxon>
        <taxon>Micromonosporales</taxon>
        <taxon>Micromonosporaceae</taxon>
        <taxon>Micromonospora</taxon>
    </lineage>
</organism>
<dbReference type="EMBL" id="LT607411">
    <property type="protein sequence ID" value="SCF20310.1"/>
    <property type="molecule type" value="Genomic_DNA"/>
</dbReference>
<evidence type="ECO:0000313" key="2">
    <source>
        <dbReference type="Proteomes" id="UP000198242"/>
    </source>
</evidence>
<dbReference type="Proteomes" id="UP000198242">
    <property type="component" value="Chromosome I"/>
</dbReference>
<protein>
    <submittedName>
        <fullName evidence="1">Uncharacterized protein</fullName>
    </submittedName>
</protein>
<keyword evidence="2" id="KW-1185">Reference proteome</keyword>
<dbReference type="AlphaFoldDB" id="A0A1C4YI10"/>